<evidence type="ECO:0000313" key="2">
    <source>
        <dbReference type="Proteomes" id="UP000284403"/>
    </source>
</evidence>
<dbReference type="AlphaFoldDB" id="A0A3R7PGM1"/>
<comment type="caution">
    <text evidence="1">The sequence shown here is derived from an EMBL/GenBank/DDBJ whole genome shotgun (WGS) entry which is preliminary data.</text>
</comment>
<keyword evidence="2" id="KW-1185">Reference proteome</keyword>
<protein>
    <submittedName>
        <fullName evidence="1">Uncharacterized protein</fullName>
    </submittedName>
</protein>
<dbReference type="Proteomes" id="UP000284403">
    <property type="component" value="Unassembled WGS sequence"/>
</dbReference>
<accession>A0A3R7PGM1</accession>
<name>A0A3R7PGM1_9TRYP</name>
<dbReference type="RefSeq" id="XP_029228893.1">
    <property type="nucleotide sequence ID" value="XM_029370992.1"/>
</dbReference>
<dbReference type="EMBL" id="MKKU01000201">
    <property type="protein sequence ID" value="RNF19571.1"/>
    <property type="molecule type" value="Genomic_DNA"/>
</dbReference>
<sequence length="130" mass="14720">MRSARGTSEAVQRTQVKRRLSTGVYAQARLGSISQQCHKALRGAQNGSCVQSSPIPVFRVRSIYVRPRLESPSNAHRVHCLHRCKEALCGFSNLWNWLRGVNGQRWSSFRGASGRPYQDPCKHHTLLSYK</sequence>
<gene>
    <name evidence="1" type="ORF">Tco025E_04079</name>
</gene>
<evidence type="ECO:0000313" key="1">
    <source>
        <dbReference type="EMBL" id="RNF19571.1"/>
    </source>
</evidence>
<organism evidence="1 2">
    <name type="scientific">Trypanosoma conorhini</name>
    <dbReference type="NCBI Taxonomy" id="83891"/>
    <lineage>
        <taxon>Eukaryota</taxon>
        <taxon>Discoba</taxon>
        <taxon>Euglenozoa</taxon>
        <taxon>Kinetoplastea</taxon>
        <taxon>Metakinetoplastina</taxon>
        <taxon>Trypanosomatida</taxon>
        <taxon>Trypanosomatidae</taxon>
        <taxon>Trypanosoma</taxon>
    </lineage>
</organism>
<reference evidence="1 2" key="1">
    <citation type="journal article" date="2018" name="BMC Genomics">
        <title>Genomic comparison of Trypanosoma conorhini and Trypanosoma rangeli to Trypanosoma cruzi strains of high and low virulence.</title>
        <authorList>
            <person name="Bradwell K.R."/>
            <person name="Koparde V.N."/>
            <person name="Matveyev A.V."/>
            <person name="Serrano M.G."/>
            <person name="Alves J.M."/>
            <person name="Parikh H."/>
            <person name="Huang B."/>
            <person name="Lee V."/>
            <person name="Espinosa-Alvarez O."/>
            <person name="Ortiz P.A."/>
            <person name="Costa-Martins A.G."/>
            <person name="Teixeira M.M."/>
            <person name="Buck G.A."/>
        </authorList>
    </citation>
    <scope>NUCLEOTIDE SEQUENCE [LARGE SCALE GENOMIC DNA]</scope>
    <source>
        <strain evidence="1 2">025E</strain>
    </source>
</reference>
<proteinExistence type="predicted"/>
<dbReference type="GeneID" id="40317690"/>